<keyword evidence="2" id="KW-0393">Immunoglobulin domain</keyword>
<dbReference type="CDD" id="cd00098">
    <property type="entry name" value="IgC1"/>
    <property type="match status" value="1"/>
</dbReference>
<dbReference type="Ensembl" id="ENSAMXT00000050478.1">
    <property type="protein sequence ID" value="ENSAMXP00000042895.1"/>
    <property type="gene ID" value="ENSAMXG00000043088.1"/>
</dbReference>
<dbReference type="Gene3D" id="2.60.40.10">
    <property type="entry name" value="Immunoglobulins"/>
    <property type="match status" value="1"/>
</dbReference>
<evidence type="ECO:0000259" key="4">
    <source>
        <dbReference type="PROSITE" id="PS50835"/>
    </source>
</evidence>
<dbReference type="Proteomes" id="UP000018467">
    <property type="component" value="Unassembled WGS sequence"/>
</dbReference>
<dbReference type="PROSITE" id="PS00290">
    <property type="entry name" value="IG_MHC"/>
    <property type="match status" value="1"/>
</dbReference>
<evidence type="ECO:0000256" key="3">
    <source>
        <dbReference type="SAM" id="MobiDB-lite"/>
    </source>
</evidence>
<dbReference type="SUPFAM" id="SSF48726">
    <property type="entry name" value="Immunoglobulin"/>
    <property type="match status" value="1"/>
</dbReference>
<reference evidence="6" key="2">
    <citation type="journal article" date="2014" name="Nat. Commun.">
        <title>The cavefish genome reveals candidate genes for eye loss.</title>
        <authorList>
            <person name="McGaugh S.E."/>
            <person name="Gross J.B."/>
            <person name="Aken B."/>
            <person name="Blin M."/>
            <person name="Borowsky R."/>
            <person name="Chalopin D."/>
            <person name="Hinaux H."/>
            <person name="Jeffery W.R."/>
            <person name="Keene A."/>
            <person name="Ma L."/>
            <person name="Minx P."/>
            <person name="Murphy D."/>
            <person name="O'Quin K.E."/>
            <person name="Retaux S."/>
            <person name="Rohner N."/>
            <person name="Searle S.M."/>
            <person name="Stahl B.A."/>
            <person name="Tabin C."/>
            <person name="Volff J.N."/>
            <person name="Yoshizawa M."/>
            <person name="Warren W.C."/>
        </authorList>
    </citation>
    <scope>NUCLEOTIDE SEQUENCE [LARGE SCALE GENOMIC DNA]</scope>
    <source>
        <strain evidence="6">female</strain>
    </source>
</reference>
<dbReference type="SMART" id="SM00407">
    <property type="entry name" value="IGc1"/>
    <property type="match status" value="1"/>
</dbReference>
<dbReference type="GeneTree" id="ENSGT00940000154869"/>
<organism evidence="5 6">
    <name type="scientific">Astyanax mexicanus</name>
    <name type="common">Blind cave fish</name>
    <name type="synonym">Astyanax fasciatus mexicanus</name>
    <dbReference type="NCBI Taxonomy" id="7994"/>
    <lineage>
        <taxon>Eukaryota</taxon>
        <taxon>Metazoa</taxon>
        <taxon>Chordata</taxon>
        <taxon>Craniata</taxon>
        <taxon>Vertebrata</taxon>
        <taxon>Euteleostomi</taxon>
        <taxon>Actinopterygii</taxon>
        <taxon>Neopterygii</taxon>
        <taxon>Teleostei</taxon>
        <taxon>Ostariophysi</taxon>
        <taxon>Characiformes</taxon>
        <taxon>Characoidei</taxon>
        <taxon>Acestrorhamphidae</taxon>
        <taxon>Acestrorhamphinae</taxon>
        <taxon>Astyanax</taxon>
    </lineage>
</organism>
<dbReference type="InterPro" id="IPR003597">
    <property type="entry name" value="Ig_C1-set"/>
</dbReference>
<dbReference type="InterPro" id="IPR013783">
    <property type="entry name" value="Ig-like_fold"/>
</dbReference>
<feature type="region of interest" description="Disordered" evidence="3">
    <location>
        <begin position="56"/>
        <end position="75"/>
    </location>
</feature>
<reference evidence="5" key="3">
    <citation type="submission" date="2025-05" db="UniProtKB">
        <authorList>
            <consortium name="Ensembl"/>
        </authorList>
    </citation>
    <scope>IDENTIFICATION</scope>
</reference>
<evidence type="ECO:0000313" key="6">
    <source>
        <dbReference type="Proteomes" id="UP000018467"/>
    </source>
</evidence>
<dbReference type="InterPro" id="IPR003006">
    <property type="entry name" value="Ig/MHC_CS"/>
</dbReference>
<dbReference type="AlphaFoldDB" id="A0A3B1KK51"/>
<dbReference type="InterPro" id="IPR050380">
    <property type="entry name" value="Immune_Resp_Modulators"/>
</dbReference>
<dbReference type="Ensembl" id="ENSAMXT00000033579.1">
    <property type="protein sequence ID" value="ENSAMXP00000055062.1"/>
    <property type="gene ID" value="ENSAMXG00000043088.1"/>
</dbReference>
<dbReference type="PANTHER" id="PTHR23411">
    <property type="entry name" value="TAPASIN"/>
    <property type="match status" value="1"/>
</dbReference>
<dbReference type="FunFam" id="2.60.40.10:FF:000283">
    <property type="entry name" value="Immunoglobulin kappa constant"/>
    <property type="match status" value="1"/>
</dbReference>
<proteinExistence type="predicted"/>
<dbReference type="Pfam" id="PF07654">
    <property type="entry name" value="C1-set"/>
    <property type="match status" value="1"/>
</dbReference>
<dbReference type="PROSITE" id="PS50835">
    <property type="entry name" value="IG_LIKE"/>
    <property type="match status" value="1"/>
</dbReference>
<evidence type="ECO:0000256" key="1">
    <source>
        <dbReference type="ARBA" id="ARBA00023157"/>
    </source>
</evidence>
<evidence type="ECO:0000256" key="2">
    <source>
        <dbReference type="ARBA" id="ARBA00023319"/>
    </source>
</evidence>
<feature type="domain" description="Ig-like" evidence="4">
    <location>
        <begin position="18"/>
        <end position="114"/>
    </location>
</feature>
<protein>
    <recommendedName>
        <fullName evidence="4">Ig-like domain-containing protein</fullName>
    </recommendedName>
</protein>
<keyword evidence="1" id="KW-1015">Disulfide bond</keyword>
<evidence type="ECO:0000313" key="5">
    <source>
        <dbReference type="Ensembl" id="ENSAMXP00000055062.1"/>
    </source>
</evidence>
<dbReference type="Bgee" id="ENSAMXG00000043088">
    <property type="expression patterns" value="Expressed in mesonephros and 11 other cell types or tissues"/>
</dbReference>
<accession>A0A3B1KK51</accession>
<name>A0A3B1KK51_ASTMX</name>
<dbReference type="InterPro" id="IPR007110">
    <property type="entry name" value="Ig-like_dom"/>
</dbReference>
<sequence>MFGQGTKLILKRRPLSSPVISLQSTGLEKSTPDKATLVCQINKFYPDHATVSWSVDGQDVSGNKQDTQSVRSSDGTYSMSSILTMSRSAWEAAEAFTCQVQHESLSTPASHTVTKSQCQE</sequence>
<reference evidence="6" key="1">
    <citation type="submission" date="2013-03" db="EMBL/GenBank/DDBJ databases">
        <authorList>
            <person name="Jeffery W."/>
            <person name="Warren W."/>
            <person name="Wilson R.K."/>
        </authorList>
    </citation>
    <scope>NUCLEOTIDE SEQUENCE</scope>
    <source>
        <strain evidence="6">female</strain>
    </source>
</reference>
<keyword evidence="6" id="KW-1185">Reference proteome</keyword>
<dbReference type="InterPro" id="IPR036179">
    <property type="entry name" value="Ig-like_dom_sf"/>
</dbReference>